<dbReference type="Gene3D" id="1.20.59.10">
    <property type="entry name" value="Chorismate mutase"/>
    <property type="match status" value="1"/>
</dbReference>
<dbReference type="Proteomes" id="UP000028730">
    <property type="component" value="Unassembled WGS sequence"/>
</dbReference>
<dbReference type="InterPro" id="IPR036263">
    <property type="entry name" value="Chorismate_II_sf"/>
</dbReference>
<name>A0A080N383_9BIFI</name>
<organism evidence="2 3">
    <name type="scientific">Bifidobacterium bombi DSM 19703</name>
    <dbReference type="NCBI Taxonomy" id="1341695"/>
    <lineage>
        <taxon>Bacteria</taxon>
        <taxon>Bacillati</taxon>
        <taxon>Actinomycetota</taxon>
        <taxon>Actinomycetes</taxon>
        <taxon>Bifidobacteriales</taxon>
        <taxon>Bifidobacteriaceae</taxon>
        <taxon>Bifidobacterium</taxon>
    </lineage>
</organism>
<reference evidence="2 3" key="1">
    <citation type="journal article" date="2014" name="Appl. Environ. Microbiol.">
        <title>Genomic encyclopedia of type strains of the genus Bifidobacterium.</title>
        <authorList>
            <person name="Milani C."/>
            <person name="Lugli G.A."/>
            <person name="Duranti S."/>
            <person name="Turroni F."/>
            <person name="Bottacini F."/>
            <person name="Mangifesta M."/>
            <person name="Sanchez B."/>
            <person name="Viappiani A."/>
            <person name="Mancabelli L."/>
            <person name="Taminiau B."/>
            <person name="Delcenserie V."/>
            <person name="Barrangou R."/>
            <person name="Margolles A."/>
            <person name="van Sinderen D."/>
            <person name="Ventura M."/>
        </authorList>
    </citation>
    <scope>NUCLEOTIDE SEQUENCE [LARGE SCALE GENOMIC DNA]</scope>
    <source>
        <strain evidence="2 3">DSM 19703</strain>
    </source>
</reference>
<feature type="compositionally biased region" description="Basic residues" evidence="1">
    <location>
        <begin position="81"/>
        <end position="92"/>
    </location>
</feature>
<dbReference type="InterPro" id="IPR036979">
    <property type="entry name" value="CM_dom_sf"/>
</dbReference>
<dbReference type="EMBL" id="ATLK01000001">
    <property type="protein sequence ID" value="KFF31567.1"/>
    <property type="molecule type" value="Genomic_DNA"/>
</dbReference>
<dbReference type="SUPFAM" id="SSF48600">
    <property type="entry name" value="Chorismate mutase II"/>
    <property type="match status" value="1"/>
</dbReference>
<proteinExistence type="predicted"/>
<gene>
    <name evidence="2" type="ORF">BBOMB_0949</name>
</gene>
<sequence length="117" mass="13047">MSENGKVGVADGVGSVRWRDTTIDDALAAANPEVAGSVRRIKELRRTIDNIDTAITSLLAERFKTTARWGGSRRLPVLRPRMPRGRRSRRRASVVWQSMQGLTPKSHRHIANSSSEK</sequence>
<accession>A0A080N383</accession>
<dbReference type="eggNOG" id="COG1605">
    <property type="taxonomic scope" value="Bacteria"/>
</dbReference>
<dbReference type="AlphaFoldDB" id="A0A080N383"/>
<evidence type="ECO:0000256" key="1">
    <source>
        <dbReference type="SAM" id="MobiDB-lite"/>
    </source>
</evidence>
<comment type="caution">
    <text evidence="2">The sequence shown here is derived from an EMBL/GenBank/DDBJ whole genome shotgun (WGS) entry which is preliminary data.</text>
</comment>
<dbReference type="STRING" id="1341695.BBOMB_0949"/>
<evidence type="ECO:0000313" key="2">
    <source>
        <dbReference type="EMBL" id="KFF31567.1"/>
    </source>
</evidence>
<feature type="region of interest" description="Disordered" evidence="1">
    <location>
        <begin position="76"/>
        <end position="117"/>
    </location>
</feature>
<evidence type="ECO:0000313" key="3">
    <source>
        <dbReference type="Proteomes" id="UP000028730"/>
    </source>
</evidence>
<dbReference type="GO" id="GO:0046417">
    <property type="term" value="P:chorismate metabolic process"/>
    <property type="evidence" value="ECO:0007669"/>
    <property type="project" value="InterPro"/>
</dbReference>
<keyword evidence="3" id="KW-1185">Reference proteome</keyword>
<protein>
    <submittedName>
        <fullName evidence="2">Chorismate mutase</fullName>
    </submittedName>
</protein>